<evidence type="ECO:0000256" key="24">
    <source>
        <dbReference type="SAM" id="MobiDB-lite"/>
    </source>
</evidence>
<evidence type="ECO:0000256" key="21">
    <source>
        <dbReference type="ARBA" id="ARBA00049902"/>
    </source>
</evidence>
<keyword evidence="30" id="KW-1185">Reference proteome</keyword>
<dbReference type="NCBIfam" id="TIGR02071">
    <property type="entry name" value="PBP_1b"/>
    <property type="match status" value="1"/>
</dbReference>
<accession>A0ABN1DTL4</accession>
<comment type="caution">
    <text evidence="29">The sequence shown here is derived from an EMBL/GenBank/DDBJ whole genome shotgun (WGS) entry which is preliminary data.</text>
</comment>
<dbReference type="Proteomes" id="UP001501169">
    <property type="component" value="Unassembled WGS sequence"/>
</dbReference>
<evidence type="ECO:0000256" key="7">
    <source>
        <dbReference type="ARBA" id="ARBA00022475"/>
    </source>
</evidence>
<dbReference type="RefSeq" id="WP_134051857.1">
    <property type="nucleotide sequence ID" value="NZ_BAAAEO010000003.1"/>
</dbReference>
<evidence type="ECO:0000256" key="2">
    <source>
        <dbReference type="ARBA" id="ARBA00004236"/>
    </source>
</evidence>
<reference evidence="29 30" key="1">
    <citation type="journal article" date="2019" name="Int. J. Syst. Evol. Microbiol.">
        <title>The Global Catalogue of Microorganisms (GCM) 10K type strain sequencing project: providing services to taxonomists for standard genome sequencing and annotation.</title>
        <authorList>
            <consortium name="The Broad Institute Genomics Platform"/>
            <consortium name="The Broad Institute Genome Sequencing Center for Infectious Disease"/>
            <person name="Wu L."/>
            <person name="Ma J."/>
        </authorList>
    </citation>
    <scope>NUCLEOTIDE SEQUENCE [LARGE SCALE GENOMIC DNA]</scope>
    <source>
        <strain evidence="29 30">JCM 14331</strain>
    </source>
</reference>
<dbReference type="PIRSF" id="PIRSF002799">
    <property type="entry name" value="PBP_1b"/>
    <property type="match status" value="1"/>
</dbReference>
<evidence type="ECO:0000256" key="4">
    <source>
        <dbReference type="ARBA" id="ARBA00007090"/>
    </source>
</evidence>
<evidence type="ECO:0000256" key="15">
    <source>
        <dbReference type="ARBA" id="ARBA00023136"/>
    </source>
</evidence>
<dbReference type="SUPFAM" id="SSF53955">
    <property type="entry name" value="Lysozyme-like"/>
    <property type="match status" value="1"/>
</dbReference>
<feature type="transmembrane region" description="Helical" evidence="25">
    <location>
        <begin position="35"/>
        <end position="55"/>
    </location>
</feature>
<comment type="catalytic activity">
    <reaction evidence="21">
        <text>[GlcNAc-(1-&gt;4)-Mur2Ac(oyl-L-Ala-gamma-D-Glu-L-Lys-D-Ala-D-Ala)](n)-di-trans,octa-cis-undecaprenyl diphosphate + beta-D-GlcNAc-(1-&gt;4)-Mur2Ac(oyl-L-Ala-gamma-D-Glu-L-Lys-D-Ala-D-Ala)-di-trans,octa-cis-undecaprenyl diphosphate = [GlcNAc-(1-&gt;4)-Mur2Ac(oyl-L-Ala-gamma-D-Glu-L-Lys-D-Ala-D-Ala)](n+1)-di-trans,octa-cis-undecaprenyl diphosphate + di-trans,octa-cis-undecaprenyl diphosphate + H(+)</text>
        <dbReference type="Rhea" id="RHEA:23708"/>
        <dbReference type="Rhea" id="RHEA-COMP:9602"/>
        <dbReference type="Rhea" id="RHEA-COMP:9603"/>
        <dbReference type="ChEBI" id="CHEBI:15378"/>
        <dbReference type="ChEBI" id="CHEBI:58405"/>
        <dbReference type="ChEBI" id="CHEBI:60033"/>
        <dbReference type="ChEBI" id="CHEBI:78435"/>
        <dbReference type="EC" id="2.4.99.28"/>
    </reaction>
</comment>
<evidence type="ECO:0000256" key="25">
    <source>
        <dbReference type="SAM" id="Phobius"/>
    </source>
</evidence>
<evidence type="ECO:0000313" key="29">
    <source>
        <dbReference type="EMBL" id="GAA0551828.1"/>
    </source>
</evidence>
<evidence type="ECO:0000256" key="5">
    <source>
        <dbReference type="ARBA" id="ARBA00007739"/>
    </source>
</evidence>
<organism evidence="29 30">
    <name type="scientific">Rheinheimera aquimaris</name>
    <dbReference type="NCBI Taxonomy" id="412437"/>
    <lineage>
        <taxon>Bacteria</taxon>
        <taxon>Pseudomonadati</taxon>
        <taxon>Pseudomonadota</taxon>
        <taxon>Gammaproteobacteria</taxon>
        <taxon>Chromatiales</taxon>
        <taxon>Chromatiaceae</taxon>
        <taxon>Rheinheimera</taxon>
    </lineage>
</organism>
<dbReference type="Pfam" id="PF00905">
    <property type="entry name" value="Transpeptidase"/>
    <property type="match status" value="1"/>
</dbReference>
<keyword evidence="14 23" id="KW-0573">Peptidoglycan synthesis</keyword>
<keyword evidence="16" id="KW-0046">Antibiotic resistance</keyword>
<keyword evidence="25" id="KW-0812">Transmembrane</keyword>
<dbReference type="Gene3D" id="1.10.3810.10">
    <property type="entry name" value="Biosynthetic peptidoglycan transglycosylase-like"/>
    <property type="match status" value="1"/>
</dbReference>
<evidence type="ECO:0000256" key="1">
    <source>
        <dbReference type="ARBA" id="ARBA00002624"/>
    </source>
</evidence>
<evidence type="ECO:0000313" key="30">
    <source>
        <dbReference type="Proteomes" id="UP001501169"/>
    </source>
</evidence>
<dbReference type="InterPro" id="IPR001264">
    <property type="entry name" value="Glyco_trans_51"/>
</dbReference>
<evidence type="ECO:0000256" key="22">
    <source>
        <dbReference type="NCBIfam" id="TIGR02071"/>
    </source>
</evidence>
<dbReference type="EMBL" id="BAAAEO010000003">
    <property type="protein sequence ID" value="GAA0551828.1"/>
    <property type="molecule type" value="Genomic_DNA"/>
</dbReference>
<keyword evidence="18 23" id="KW-0961">Cell wall biogenesis/degradation</keyword>
<evidence type="ECO:0000256" key="20">
    <source>
        <dbReference type="ARBA" id="ARBA00034000"/>
    </source>
</evidence>
<keyword evidence="8" id="KW-0121">Carboxypeptidase</keyword>
<comment type="function">
    <text evidence="1 23">Cell wall formation. Synthesis of cross-linked peptidoglycan from the lipid intermediates. The enzyme has a penicillin-insensitive transglycosylase N-terminal domain (formation of linear glycan strands) and a penicillin-sensitive transpeptidase C-terminal domain (cross-linking of the peptide subunits).</text>
</comment>
<evidence type="ECO:0000256" key="18">
    <source>
        <dbReference type="ARBA" id="ARBA00023316"/>
    </source>
</evidence>
<feature type="region of interest" description="Disordered" evidence="24">
    <location>
        <begin position="1"/>
        <end position="20"/>
    </location>
</feature>
<evidence type="ECO:0000256" key="14">
    <source>
        <dbReference type="ARBA" id="ARBA00022984"/>
    </source>
</evidence>
<comment type="pathway">
    <text evidence="3 23">Cell wall biogenesis; peptidoglycan biosynthesis.</text>
</comment>
<comment type="similarity">
    <text evidence="4 23">In the C-terminal section; belongs to the transpeptidase family.</text>
</comment>
<keyword evidence="9" id="KW-0645">Protease</keyword>
<keyword evidence="7" id="KW-1003">Cell membrane</keyword>
<evidence type="ECO:0000256" key="9">
    <source>
        <dbReference type="ARBA" id="ARBA00022670"/>
    </source>
</evidence>
<evidence type="ECO:0000256" key="6">
    <source>
        <dbReference type="ARBA" id="ARBA00018637"/>
    </source>
</evidence>
<evidence type="ECO:0000259" key="28">
    <source>
        <dbReference type="Pfam" id="PF14814"/>
    </source>
</evidence>
<keyword evidence="12" id="KW-0378">Hydrolase</keyword>
<keyword evidence="15 25" id="KW-0472">Membrane</keyword>
<gene>
    <name evidence="29" type="primary">mrcB</name>
    <name evidence="29" type="ORF">GCM10009098_19380</name>
</gene>
<keyword evidence="25" id="KW-1133">Transmembrane helix</keyword>
<evidence type="ECO:0000259" key="27">
    <source>
        <dbReference type="Pfam" id="PF00912"/>
    </source>
</evidence>
<keyword evidence="13 23" id="KW-0133">Cell shape</keyword>
<proteinExistence type="inferred from homology"/>
<sequence>MSKTKNAGQAKKGRSKAPSQNTSSSAVIRFFRQTAVLLLKVLCVLVLILLFYLVYLDSKISKKFSGQKWQVPAQIYARSTELLPGATISQQQLINQLNSLQYQRNAALSAPGQYSVSRNHVTVYRRSFTYINGFEAAQLFSVEFNRGGINRITQRQQKEPLNFARLEPQLIEHLVAAQQEDRELVRLEQVPELFKDTLLLVEDRDFYHHHGVSPLSVLRALWVNALAGRTVQGGSTLTQQLAKNMYLSSDRTLWRKINEAMIALVLDYRFNKDQILEAYLNEVFVGQNYANAVHGVGLGSRFYFGKPVSELQPAEYALMIGLLKGPSYFDPRRYPERARQRRDLVLRLMFEQHLLDKAQYESAVTQPVSVIPRAQYLNSGYAAYIDAVKKELRQLDINAADKEQGIKVFTYLDTQAQYAAETAVQHQLAKLDPELQAAVVTANYQHGEIIAMLGSKDAVQGGFNRAVDAKRQIGSIIKPVIYLEALAQRGRYTLASILEDVPIRLRSNDQDWQPQNFDKQFRGPVMLIDALANSLNVPTVRLGLQLGLPAISDGLRRLGLRRKVKLHPAALLGAVELSPLEVTQLYQTIANNGLHQQLATIHAVAGYDGHALYLREHELTRRYNEQEVYLLQYALMQATKTGTGKVLQSTFPGLSIAGKTGTSSDYRDSWFTGFDQNTLTTIWLGRDDNKAIGLTGSTGALSVFSRLYSQLGVSSLLRPMPEQVSLQAFSLKTGYAQPQNCFNVLLLPAISVEMPVMSECTEE</sequence>
<dbReference type="InterPro" id="IPR028166">
    <property type="entry name" value="UB2H"/>
</dbReference>
<dbReference type="InterPro" id="IPR012338">
    <property type="entry name" value="Beta-lactam/transpept-like"/>
</dbReference>
<evidence type="ECO:0000256" key="10">
    <source>
        <dbReference type="ARBA" id="ARBA00022676"/>
    </source>
</evidence>
<keyword evidence="17" id="KW-0511">Multifunctional enzyme</keyword>
<evidence type="ECO:0000256" key="19">
    <source>
        <dbReference type="ARBA" id="ARBA00032454"/>
    </source>
</evidence>
<keyword evidence="10 23" id="KW-0328">Glycosyltransferase</keyword>
<evidence type="ECO:0000259" key="26">
    <source>
        <dbReference type="Pfam" id="PF00905"/>
    </source>
</evidence>
<dbReference type="InterPro" id="IPR023346">
    <property type="entry name" value="Lysozyme-like_dom_sf"/>
</dbReference>
<dbReference type="Gene3D" id="3.40.710.10">
    <property type="entry name" value="DD-peptidase/beta-lactamase superfamily"/>
    <property type="match status" value="1"/>
</dbReference>
<keyword evidence="11 23" id="KW-0808">Transferase</keyword>
<dbReference type="Pfam" id="PF14814">
    <property type="entry name" value="UB2H"/>
    <property type="match status" value="1"/>
</dbReference>
<dbReference type="InterPro" id="IPR050396">
    <property type="entry name" value="Glycosyltr_51/Transpeptidase"/>
</dbReference>
<dbReference type="PANTHER" id="PTHR32282">
    <property type="entry name" value="BINDING PROTEIN TRANSPEPTIDASE, PUTATIVE-RELATED"/>
    <property type="match status" value="1"/>
</dbReference>
<evidence type="ECO:0000256" key="8">
    <source>
        <dbReference type="ARBA" id="ARBA00022645"/>
    </source>
</evidence>
<protein>
    <recommendedName>
        <fullName evidence="6 22">Penicillin-binding protein 1B</fullName>
        <shortName evidence="23">PBP-1b</shortName>
        <shortName evidence="23">PBP1b</shortName>
    </recommendedName>
    <alternativeName>
        <fullName evidence="19 23">Murein polymerase</fullName>
    </alternativeName>
</protein>
<name>A0ABN1DTL4_9GAMM</name>
<evidence type="ECO:0000256" key="23">
    <source>
        <dbReference type="PIRNR" id="PIRNR002799"/>
    </source>
</evidence>
<dbReference type="InterPro" id="IPR011813">
    <property type="entry name" value="PBP_1b"/>
</dbReference>
<dbReference type="SUPFAM" id="SSF56601">
    <property type="entry name" value="beta-lactamase/transpeptidase-like"/>
    <property type="match status" value="1"/>
</dbReference>
<feature type="domain" description="Glycosyl transferase family 51" evidence="27">
    <location>
        <begin position="173"/>
        <end position="349"/>
    </location>
</feature>
<evidence type="ECO:0000256" key="11">
    <source>
        <dbReference type="ARBA" id="ARBA00022679"/>
    </source>
</evidence>
<feature type="domain" description="Penicillin-binding protein transpeptidase" evidence="26">
    <location>
        <begin position="438"/>
        <end position="677"/>
    </location>
</feature>
<evidence type="ECO:0000256" key="16">
    <source>
        <dbReference type="ARBA" id="ARBA00023251"/>
    </source>
</evidence>
<comment type="subcellular location">
    <subcellularLocation>
        <location evidence="2">Cell membrane</location>
    </subcellularLocation>
</comment>
<comment type="similarity">
    <text evidence="5 23">In the N-terminal section; belongs to the glycosyltransferase 51 family.</text>
</comment>
<evidence type="ECO:0000256" key="12">
    <source>
        <dbReference type="ARBA" id="ARBA00022801"/>
    </source>
</evidence>
<comment type="catalytic activity">
    <reaction evidence="20">
        <text>Preferential cleavage: (Ac)2-L-Lys-D-Ala-|-D-Ala. Also transpeptidation of peptidyl-alanyl moieties that are N-acyl substituents of D-alanine.</text>
        <dbReference type="EC" id="3.4.16.4"/>
    </reaction>
</comment>
<evidence type="ECO:0000256" key="17">
    <source>
        <dbReference type="ARBA" id="ARBA00023268"/>
    </source>
</evidence>
<dbReference type="InterPro" id="IPR001460">
    <property type="entry name" value="PCN-bd_Tpept"/>
</dbReference>
<dbReference type="InterPro" id="IPR036950">
    <property type="entry name" value="PBP_transglycosylase"/>
</dbReference>
<dbReference type="PANTHER" id="PTHR32282:SF11">
    <property type="entry name" value="PENICILLIN-BINDING PROTEIN 1B"/>
    <property type="match status" value="1"/>
</dbReference>
<dbReference type="Gene3D" id="3.30.2060.10">
    <property type="entry name" value="Penicillin-binding protein 1b domain"/>
    <property type="match status" value="1"/>
</dbReference>
<evidence type="ECO:0000256" key="13">
    <source>
        <dbReference type="ARBA" id="ARBA00022960"/>
    </source>
</evidence>
<feature type="domain" description="Bifunctional transglycosylase second" evidence="28">
    <location>
        <begin position="82"/>
        <end position="166"/>
    </location>
</feature>
<evidence type="ECO:0000256" key="3">
    <source>
        <dbReference type="ARBA" id="ARBA00004752"/>
    </source>
</evidence>
<dbReference type="Pfam" id="PF00912">
    <property type="entry name" value="Transgly"/>
    <property type="match status" value="1"/>
</dbReference>